<organism evidence="2 3">
    <name type="scientific">Yinghuangia aomiensis</name>
    <dbReference type="NCBI Taxonomy" id="676205"/>
    <lineage>
        <taxon>Bacteria</taxon>
        <taxon>Bacillati</taxon>
        <taxon>Actinomycetota</taxon>
        <taxon>Actinomycetes</taxon>
        <taxon>Kitasatosporales</taxon>
        <taxon>Streptomycetaceae</taxon>
        <taxon>Yinghuangia</taxon>
    </lineage>
</organism>
<dbReference type="InterPro" id="IPR028013">
    <property type="entry name" value="DUF4437"/>
</dbReference>
<dbReference type="InterPro" id="IPR011051">
    <property type="entry name" value="RmlC_Cupin_sf"/>
</dbReference>
<dbReference type="Gene3D" id="2.60.120.10">
    <property type="entry name" value="Jelly Rolls"/>
    <property type="match status" value="1"/>
</dbReference>
<evidence type="ECO:0000313" key="2">
    <source>
        <dbReference type="EMBL" id="GAA4987434.1"/>
    </source>
</evidence>
<keyword evidence="3" id="KW-1185">Reference proteome</keyword>
<proteinExistence type="predicted"/>
<sequence length="419" mass="46977">MRPHVETIQEKDYIWHAAELVGGEGRASERRLSVDEEDGSSSIRIDFHTAWGRGPGIHHADTEYYVLDGEMHYGDRVIGKGGYVHAPKGVPAEAIRFSEGARILHYREYGDAGFDAVDSTAAPRWEGAREDITVHDSAAMDWLAVPNAGPMPGLFVKYLHIDPVSGFYTRLVYAQEGWADHRLAHHPCYEEAYTTEGKMSYNFGDLDPGTYFFRPARVKHGHFVAMEGGTTWLMRSDGELENWYTQNEWVRWGGDAVNYSPEGGRMTWSYSSHDMAGGQSWRSDEDLRVLHTALNFQKEQGAPDSDYVQHGTGPDRSLVAMAKAYDLARLGQGHGDHDHDHGDGGEAHSHAHDRPHTHDALGWPAPNTLEQPDERTDEHRHNWGAGRPWKRGVDKPLPPIISTLPVRSRSLGRWDGDGM</sequence>
<feature type="region of interest" description="Disordered" evidence="1">
    <location>
        <begin position="331"/>
        <end position="401"/>
    </location>
</feature>
<dbReference type="Proteomes" id="UP001500466">
    <property type="component" value="Unassembled WGS sequence"/>
</dbReference>
<gene>
    <name evidence="2" type="ORF">GCM10023205_67770</name>
</gene>
<feature type="compositionally biased region" description="Basic and acidic residues" evidence="1">
    <location>
        <begin position="334"/>
        <end position="359"/>
    </location>
</feature>
<evidence type="ECO:0008006" key="4">
    <source>
        <dbReference type="Google" id="ProtNLM"/>
    </source>
</evidence>
<feature type="compositionally biased region" description="Basic and acidic residues" evidence="1">
    <location>
        <begin position="372"/>
        <end position="381"/>
    </location>
</feature>
<dbReference type="EMBL" id="BAABHS010000033">
    <property type="protein sequence ID" value="GAA4987434.1"/>
    <property type="molecule type" value="Genomic_DNA"/>
</dbReference>
<dbReference type="Pfam" id="PF14499">
    <property type="entry name" value="DUF4437"/>
    <property type="match status" value="1"/>
</dbReference>
<reference evidence="3" key="1">
    <citation type="journal article" date="2019" name="Int. J. Syst. Evol. Microbiol.">
        <title>The Global Catalogue of Microorganisms (GCM) 10K type strain sequencing project: providing services to taxonomists for standard genome sequencing and annotation.</title>
        <authorList>
            <consortium name="The Broad Institute Genomics Platform"/>
            <consortium name="The Broad Institute Genome Sequencing Center for Infectious Disease"/>
            <person name="Wu L."/>
            <person name="Ma J."/>
        </authorList>
    </citation>
    <scope>NUCLEOTIDE SEQUENCE [LARGE SCALE GENOMIC DNA]</scope>
    <source>
        <strain evidence="3">JCM 17986</strain>
    </source>
</reference>
<dbReference type="InterPro" id="IPR014710">
    <property type="entry name" value="RmlC-like_jellyroll"/>
</dbReference>
<evidence type="ECO:0000313" key="3">
    <source>
        <dbReference type="Proteomes" id="UP001500466"/>
    </source>
</evidence>
<protein>
    <recommendedName>
        <fullName evidence="4">DUF4437 domain-containing protein</fullName>
    </recommendedName>
</protein>
<accession>A0ABP9I3Z1</accession>
<name>A0ABP9I3Z1_9ACTN</name>
<evidence type="ECO:0000256" key="1">
    <source>
        <dbReference type="SAM" id="MobiDB-lite"/>
    </source>
</evidence>
<dbReference type="SUPFAM" id="SSF51182">
    <property type="entry name" value="RmlC-like cupins"/>
    <property type="match status" value="2"/>
</dbReference>
<comment type="caution">
    <text evidence="2">The sequence shown here is derived from an EMBL/GenBank/DDBJ whole genome shotgun (WGS) entry which is preliminary data.</text>
</comment>